<protein>
    <submittedName>
        <fullName evidence="1">Uncharacterized protein</fullName>
    </submittedName>
</protein>
<evidence type="ECO:0000313" key="1">
    <source>
        <dbReference type="EMBL" id="KAK0465873.1"/>
    </source>
</evidence>
<sequence length="248" mass="28058">EEIADDLQKWLDDQPGDKMNLLLDIAGLDPSQDTPVEILHTILLSVIKYGLTVPPIQASYMTQYHNNLISKHFKTLMQTMVFHVHDITTPEQFALIRAVGALGALLWIPEINNMDQFLDDLEILIRNVLDVFGDAEPSQILVKIKLHLLPHLIKDICQFGLAIHNSTEVFEGFNMVFHLCSIFSNHQAPSHDIAYKFASMDGVKHLLSGGYYWSESKKAWVQAGESVLKILHSVQIIQHHLGWVPPPK</sequence>
<dbReference type="Proteomes" id="UP001175211">
    <property type="component" value="Unassembled WGS sequence"/>
</dbReference>
<feature type="non-terminal residue" evidence="1">
    <location>
        <position position="248"/>
    </location>
</feature>
<accession>A0AA39NHR7</accession>
<gene>
    <name evidence="1" type="ORF">EV420DRAFT_1245399</name>
</gene>
<proteinExistence type="predicted"/>
<evidence type="ECO:0000313" key="2">
    <source>
        <dbReference type="Proteomes" id="UP001175211"/>
    </source>
</evidence>
<name>A0AA39NHR7_ARMTA</name>
<dbReference type="AlphaFoldDB" id="A0AA39NHR7"/>
<dbReference type="RefSeq" id="XP_060336700.1">
    <property type="nucleotide sequence ID" value="XM_060466681.1"/>
</dbReference>
<dbReference type="GeneID" id="85350229"/>
<reference evidence="1" key="1">
    <citation type="submission" date="2023-06" db="EMBL/GenBank/DDBJ databases">
        <authorList>
            <consortium name="Lawrence Berkeley National Laboratory"/>
            <person name="Ahrendt S."/>
            <person name="Sahu N."/>
            <person name="Indic B."/>
            <person name="Wong-Bajracharya J."/>
            <person name="Merenyi Z."/>
            <person name="Ke H.-M."/>
            <person name="Monk M."/>
            <person name="Kocsube S."/>
            <person name="Drula E."/>
            <person name="Lipzen A."/>
            <person name="Balint B."/>
            <person name="Henrissat B."/>
            <person name="Andreopoulos B."/>
            <person name="Martin F.M."/>
            <person name="Harder C.B."/>
            <person name="Rigling D."/>
            <person name="Ford K.L."/>
            <person name="Foster G.D."/>
            <person name="Pangilinan J."/>
            <person name="Papanicolaou A."/>
            <person name="Barry K."/>
            <person name="LaButti K."/>
            <person name="Viragh M."/>
            <person name="Koriabine M."/>
            <person name="Yan M."/>
            <person name="Riley R."/>
            <person name="Champramary S."/>
            <person name="Plett K.L."/>
            <person name="Tsai I.J."/>
            <person name="Slot J."/>
            <person name="Sipos G."/>
            <person name="Plett J."/>
            <person name="Nagy L.G."/>
            <person name="Grigoriev I.V."/>
        </authorList>
    </citation>
    <scope>NUCLEOTIDE SEQUENCE</scope>
    <source>
        <strain evidence="1">CCBAS 213</strain>
    </source>
</reference>
<keyword evidence="2" id="KW-1185">Reference proteome</keyword>
<dbReference type="PANTHER" id="PTHR31912:SF34">
    <property type="entry name" value="NOTOCHORD-RELATED PROTEIN"/>
    <property type="match status" value="1"/>
</dbReference>
<organism evidence="1 2">
    <name type="scientific">Armillaria tabescens</name>
    <name type="common">Ringless honey mushroom</name>
    <name type="synonym">Agaricus tabescens</name>
    <dbReference type="NCBI Taxonomy" id="1929756"/>
    <lineage>
        <taxon>Eukaryota</taxon>
        <taxon>Fungi</taxon>
        <taxon>Dikarya</taxon>
        <taxon>Basidiomycota</taxon>
        <taxon>Agaricomycotina</taxon>
        <taxon>Agaricomycetes</taxon>
        <taxon>Agaricomycetidae</taxon>
        <taxon>Agaricales</taxon>
        <taxon>Marasmiineae</taxon>
        <taxon>Physalacriaceae</taxon>
        <taxon>Desarmillaria</taxon>
    </lineage>
</organism>
<feature type="non-terminal residue" evidence="1">
    <location>
        <position position="1"/>
    </location>
</feature>
<dbReference type="PANTHER" id="PTHR31912">
    <property type="entry name" value="IP13529P"/>
    <property type="match status" value="1"/>
</dbReference>
<dbReference type="EMBL" id="JAUEPS010000004">
    <property type="protein sequence ID" value="KAK0465873.1"/>
    <property type="molecule type" value="Genomic_DNA"/>
</dbReference>
<comment type="caution">
    <text evidence="1">The sequence shown here is derived from an EMBL/GenBank/DDBJ whole genome shotgun (WGS) entry which is preliminary data.</text>
</comment>